<accession>A0A6C0BM71</accession>
<protein>
    <submittedName>
        <fullName evidence="1">Uncharacterized protein</fullName>
    </submittedName>
</protein>
<proteinExistence type="predicted"/>
<dbReference type="EMBL" id="MN739201">
    <property type="protein sequence ID" value="QHS93286.1"/>
    <property type="molecule type" value="Genomic_DNA"/>
</dbReference>
<evidence type="ECO:0000313" key="1">
    <source>
        <dbReference type="EMBL" id="QHS93286.1"/>
    </source>
</evidence>
<sequence length="69" mass="8031">MACQVKTSFGNSFHHQAQFLADFTGYQIRQKQVTIPLGITVLKDFELEVCSFLNVKDLDFRYRVELCLE</sequence>
<reference evidence="1" key="1">
    <citation type="journal article" date="2020" name="Nature">
        <title>Giant virus diversity and host interactions through global metagenomics.</title>
        <authorList>
            <person name="Schulz F."/>
            <person name="Roux S."/>
            <person name="Paez-Espino D."/>
            <person name="Jungbluth S."/>
            <person name="Walsh D.A."/>
            <person name="Denef V.J."/>
            <person name="McMahon K.D."/>
            <person name="Konstantinidis K.T."/>
            <person name="Eloe-Fadrosh E.A."/>
            <person name="Kyrpides N.C."/>
            <person name="Woyke T."/>
        </authorList>
    </citation>
    <scope>NUCLEOTIDE SEQUENCE</scope>
    <source>
        <strain evidence="1">GVMAG-M-3300017989-17</strain>
    </source>
</reference>
<organism evidence="1">
    <name type="scientific">viral metagenome</name>
    <dbReference type="NCBI Taxonomy" id="1070528"/>
    <lineage>
        <taxon>unclassified sequences</taxon>
        <taxon>metagenomes</taxon>
        <taxon>organismal metagenomes</taxon>
    </lineage>
</organism>
<name>A0A6C0BM71_9ZZZZ</name>
<dbReference type="AlphaFoldDB" id="A0A6C0BM71"/>